<gene>
    <name evidence="2" type="ORF">AR438_13655</name>
</gene>
<organism evidence="2 3">
    <name type="scientific">Chryseobacterium aquaticum</name>
    <dbReference type="NCBI Taxonomy" id="452084"/>
    <lineage>
        <taxon>Bacteria</taxon>
        <taxon>Pseudomonadati</taxon>
        <taxon>Bacteroidota</taxon>
        <taxon>Flavobacteriia</taxon>
        <taxon>Flavobacteriales</taxon>
        <taxon>Weeksellaceae</taxon>
        <taxon>Chryseobacterium group</taxon>
        <taxon>Chryseobacterium</taxon>
    </lineage>
</organism>
<keyword evidence="1" id="KW-1133">Transmembrane helix</keyword>
<dbReference type="STRING" id="452084.AR438_13655"/>
<reference evidence="2 3" key="1">
    <citation type="submission" date="2015-10" db="EMBL/GenBank/DDBJ databases">
        <title>Chryseobacterium aquaticum genome.</title>
        <authorList>
            <person name="Newman J.D."/>
            <person name="Ferguson M.B."/>
            <person name="Miller J.R."/>
        </authorList>
    </citation>
    <scope>NUCLEOTIDE SEQUENCE [LARGE SCALE GENOMIC DNA]</scope>
    <source>
        <strain evidence="2 3">KCTC 12483</strain>
    </source>
</reference>
<evidence type="ECO:0000313" key="2">
    <source>
        <dbReference type="EMBL" id="KQK24969.1"/>
    </source>
</evidence>
<evidence type="ECO:0008006" key="4">
    <source>
        <dbReference type="Google" id="ProtNLM"/>
    </source>
</evidence>
<protein>
    <recommendedName>
        <fullName evidence="4">Tetratrico peptide repeat group 5 domain-containing protein</fullName>
    </recommendedName>
</protein>
<dbReference type="Proteomes" id="UP000051682">
    <property type="component" value="Unassembled WGS sequence"/>
</dbReference>
<sequence length="188" mass="21830">MNKYIKIAVAALLILGGLYMMIFTRNLGWGIVVFLLSALPIFLFFKNENILLAFWHLRKQDMVKATKFLNNIKAYKAELHKNQYGYYHYLQGLVLAQDHPTKVEPLMKKALEYGLNMKHDRAMATLNLAAGAISKGRRQEGQRLLEEAKRLDTAGMMTDQIKMMKDQLKMPTMQKHMHNPNMRQRGKF</sequence>
<dbReference type="EMBL" id="LLYZ01000009">
    <property type="protein sequence ID" value="KQK24969.1"/>
    <property type="molecule type" value="Genomic_DNA"/>
</dbReference>
<feature type="transmembrane region" description="Helical" evidence="1">
    <location>
        <begin position="29"/>
        <end position="45"/>
    </location>
</feature>
<dbReference type="AlphaFoldDB" id="A0A0Q3LNY0"/>
<accession>A0A0Q3LNY0</accession>
<comment type="caution">
    <text evidence="2">The sequence shown here is derived from an EMBL/GenBank/DDBJ whole genome shotgun (WGS) entry which is preliminary data.</text>
</comment>
<dbReference type="OrthoDB" id="1119469at2"/>
<dbReference type="RefSeq" id="WP_056016145.1">
    <property type="nucleotide sequence ID" value="NZ_LLYZ01000009.1"/>
</dbReference>
<feature type="transmembrane region" description="Helical" evidence="1">
    <location>
        <begin position="7"/>
        <end position="23"/>
    </location>
</feature>
<name>A0A0Q3LNY0_9FLAO</name>
<evidence type="ECO:0000256" key="1">
    <source>
        <dbReference type="SAM" id="Phobius"/>
    </source>
</evidence>
<keyword evidence="1" id="KW-0812">Transmembrane</keyword>
<proteinExistence type="predicted"/>
<keyword evidence="3" id="KW-1185">Reference proteome</keyword>
<keyword evidence="1" id="KW-0472">Membrane</keyword>
<evidence type="ECO:0000313" key="3">
    <source>
        <dbReference type="Proteomes" id="UP000051682"/>
    </source>
</evidence>